<comment type="subcellular location">
    <subcellularLocation>
        <location evidence="1">Nucleus</location>
    </subcellularLocation>
</comment>
<name>A0A9P4SGJ4_9PEZI</name>
<organism evidence="9 10">
    <name type="scientific">Patellaria atrata CBS 101060</name>
    <dbReference type="NCBI Taxonomy" id="1346257"/>
    <lineage>
        <taxon>Eukaryota</taxon>
        <taxon>Fungi</taxon>
        <taxon>Dikarya</taxon>
        <taxon>Ascomycota</taxon>
        <taxon>Pezizomycotina</taxon>
        <taxon>Dothideomycetes</taxon>
        <taxon>Dothideomycetes incertae sedis</taxon>
        <taxon>Patellariales</taxon>
        <taxon>Patellariaceae</taxon>
        <taxon>Patellaria</taxon>
    </lineage>
</organism>
<evidence type="ECO:0000256" key="1">
    <source>
        <dbReference type="ARBA" id="ARBA00004123"/>
    </source>
</evidence>
<evidence type="ECO:0000313" key="9">
    <source>
        <dbReference type="EMBL" id="KAF2841989.1"/>
    </source>
</evidence>
<evidence type="ECO:0000313" key="10">
    <source>
        <dbReference type="Proteomes" id="UP000799429"/>
    </source>
</evidence>
<sequence>MPLQTPSHTSLPQIDPPPTASEATTITALITAELANVDTSTLHPLLPTTYTPHFTPLMTRAHDALASSTPMDPGIDLTRYEALSAPPSSTQTQTYHQLLQRAHTLHTYLASRAAHLSLLETYGKNAWLVSNAALEASLGALEREIRAVRAEREGVEMARREVQEGVRAEIAGLEEGWRRGVGRVVETEVAAEGVRREAVERRRRAAR</sequence>
<dbReference type="GO" id="GO:0071011">
    <property type="term" value="C:precatalytic spliceosome"/>
    <property type="evidence" value="ECO:0007669"/>
    <property type="project" value="TreeGrafter"/>
</dbReference>
<evidence type="ECO:0000256" key="5">
    <source>
        <dbReference type="ARBA" id="ARBA00023187"/>
    </source>
</evidence>
<comment type="caution">
    <text evidence="9">The sequence shown here is derived from an EMBL/GenBank/DDBJ whole genome shotgun (WGS) entry which is preliminary data.</text>
</comment>
<evidence type="ECO:0000256" key="4">
    <source>
        <dbReference type="ARBA" id="ARBA00022728"/>
    </source>
</evidence>
<dbReference type="PANTHER" id="PTHR13296">
    <property type="entry name" value="BCAS2 PROTEIN"/>
    <property type="match status" value="1"/>
</dbReference>
<keyword evidence="7" id="KW-0175">Coiled coil</keyword>
<evidence type="ECO:0000256" key="8">
    <source>
        <dbReference type="SAM" id="MobiDB-lite"/>
    </source>
</evidence>
<dbReference type="GO" id="GO:0008380">
    <property type="term" value="P:RNA splicing"/>
    <property type="evidence" value="ECO:0007669"/>
    <property type="project" value="UniProtKB-KW"/>
</dbReference>
<dbReference type="OrthoDB" id="205794at2759"/>
<keyword evidence="4" id="KW-0747">Spliceosome</keyword>
<comment type="similarity">
    <text evidence="2">Belongs to the SPF27 family.</text>
</comment>
<protein>
    <submittedName>
        <fullName evidence="9">Uncharacterized protein</fullName>
    </submittedName>
</protein>
<proteinExistence type="inferred from homology"/>
<dbReference type="EMBL" id="MU006090">
    <property type="protein sequence ID" value="KAF2841989.1"/>
    <property type="molecule type" value="Genomic_DNA"/>
</dbReference>
<dbReference type="GO" id="GO:0071013">
    <property type="term" value="C:catalytic step 2 spliceosome"/>
    <property type="evidence" value="ECO:0007669"/>
    <property type="project" value="TreeGrafter"/>
</dbReference>
<evidence type="ECO:0000256" key="2">
    <source>
        <dbReference type="ARBA" id="ARBA00010788"/>
    </source>
</evidence>
<accession>A0A9P4SGJ4</accession>
<keyword evidence="3" id="KW-0507">mRNA processing</keyword>
<feature type="region of interest" description="Disordered" evidence="8">
    <location>
        <begin position="1"/>
        <end position="20"/>
    </location>
</feature>
<dbReference type="InterPro" id="IPR008409">
    <property type="entry name" value="SPF27"/>
</dbReference>
<dbReference type="GO" id="GO:0000974">
    <property type="term" value="C:Prp19 complex"/>
    <property type="evidence" value="ECO:0007669"/>
    <property type="project" value="TreeGrafter"/>
</dbReference>
<feature type="compositionally biased region" description="Polar residues" evidence="8">
    <location>
        <begin position="1"/>
        <end position="12"/>
    </location>
</feature>
<evidence type="ECO:0000256" key="6">
    <source>
        <dbReference type="ARBA" id="ARBA00023242"/>
    </source>
</evidence>
<keyword evidence="10" id="KW-1185">Reference proteome</keyword>
<dbReference type="PANTHER" id="PTHR13296:SF0">
    <property type="entry name" value="PRE-MRNA-SPLICING FACTOR SPF27"/>
    <property type="match status" value="1"/>
</dbReference>
<keyword evidence="5" id="KW-0508">mRNA splicing</keyword>
<feature type="coiled-coil region" evidence="7">
    <location>
        <begin position="131"/>
        <end position="158"/>
    </location>
</feature>
<evidence type="ECO:0000256" key="7">
    <source>
        <dbReference type="SAM" id="Coils"/>
    </source>
</evidence>
<dbReference type="Pfam" id="PF05700">
    <property type="entry name" value="BCAS2"/>
    <property type="match status" value="1"/>
</dbReference>
<keyword evidence="6" id="KW-0539">Nucleus</keyword>
<gene>
    <name evidence="9" type="ORF">M501DRAFT_373653</name>
</gene>
<evidence type="ECO:0000256" key="3">
    <source>
        <dbReference type="ARBA" id="ARBA00022664"/>
    </source>
</evidence>
<dbReference type="AlphaFoldDB" id="A0A9P4SGJ4"/>
<dbReference type="Proteomes" id="UP000799429">
    <property type="component" value="Unassembled WGS sequence"/>
</dbReference>
<dbReference type="GO" id="GO:0006397">
    <property type="term" value="P:mRNA processing"/>
    <property type="evidence" value="ECO:0007669"/>
    <property type="project" value="UniProtKB-KW"/>
</dbReference>
<reference evidence="9" key="1">
    <citation type="journal article" date="2020" name="Stud. Mycol.">
        <title>101 Dothideomycetes genomes: a test case for predicting lifestyles and emergence of pathogens.</title>
        <authorList>
            <person name="Haridas S."/>
            <person name="Albert R."/>
            <person name="Binder M."/>
            <person name="Bloem J."/>
            <person name="Labutti K."/>
            <person name="Salamov A."/>
            <person name="Andreopoulos B."/>
            <person name="Baker S."/>
            <person name="Barry K."/>
            <person name="Bills G."/>
            <person name="Bluhm B."/>
            <person name="Cannon C."/>
            <person name="Castanera R."/>
            <person name="Culley D."/>
            <person name="Daum C."/>
            <person name="Ezra D."/>
            <person name="Gonzalez J."/>
            <person name="Henrissat B."/>
            <person name="Kuo A."/>
            <person name="Liang C."/>
            <person name="Lipzen A."/>
            <person name="Lutzoni F."/>
            <person name="Magnuson J."/>
            <person name="Mondo S."/>
            <person name="Nolan M."/>
            <person name="Ohm R."/>
            <person name="Pangilinan J."/>
            <person name="Park H.-J."/>
            <person name="Ramirez L."/>
            <person name="Alfaro M."/>
            <person name="Sun H."/>
            <person name="Tritt A."/>
            <person name="Yoshinaga Y."/>
            <person name="Zwiers L.-H."/>
            <person name="Turgeon B."/>
            <person name="Goodwin S."/>
            <person name="Spatafora J."/>
            <person name="Crous P."/>
            <person name="Grigoriev I."/>
        </authorList>
    </citation>
    <scope>NUCLEOTIDE SEQUENCE</scope>
    <source>
        <strain evidence="9">CBS 101060</strain>
    </source>
</reference>